<gene>
    <name evidence="1" type="ORF">CIPAW_04G127300</name>
</gene>
<name>A0A8T1QVI0_CARIL</name>
<proteinExistence type="predicted"/>
<dbReference type="Proteomes" id="UP000811609">
    <property type="component" value="Chromosome 4"/>
</dbReference>
<accession>A0A8T1QVI0</accession>
<protein>
    <submittedName>
        <fullName evidence="1">Uncharacterized protein</fullName>
    </submittedName>
</protein>
<reference evidence="1" key="1">
    <citation type="submission" date="2020-12" db="EMBL/GenBank/DDBJ databases">
        <title>WGS assembly of Carya illinoinensis cv. Pawnee.</title>
        <authorList>
            <person name="Platts A."/>
            <person name="Shu S."/>
            <person name="Wright S."/>
            <person name="Barry K."/>
            <person name="Edger P."/>
            <person name="Pires J.C."/>
            <person name="Schmutz J."/>
        </authorList>
    </citation>
    <scope>NUCLEOTIDE SEQUENCE</scope>
    <source>
        <tissue evidence="1">Leaf</tissue>
    </source>
</reference>
<dbReference type="EMBL" id="CM031812">
    <property type="protein sequence ID" value="KAG6657972.1"/>
    <property type="molecule type" value="Genomic_DNA"/>
</dbReference>
<dbReference type="AlphaFoldDB" id="A0A8T1QVI0"/>
<evidence type="ECO:0000313" key="2">
    <source>
        <dbReference type="Proteomes" id="UP000811609"/>
    </source>
</evidence>
<sequence>MYYTCSSLSSFRSKPFYFCLSSVFYSILHGSYPQFLDVTLTEALFLPKSDLGFVFCMDFGAEALLLKSDVGHVV</sequence>
<evidence type="ECO:0000313" key="1">
    <source>
        <dbReference type="EMBL" id="KAG6657972.1"/>
    </source>
</evidence>
<organism evidence="1 2">
    <name type="scientific">Carya illinoinensis</name>
    <name type="common">Pecan</name>
    <dbReference type="NCBI Taxonomy" id="32201"/>
    <lineage>
        <taxon>Eukaryota</taxon>
        <taxon>Viridiplantae</taxon>
        <taxon>Streptophyta</taxon>
        <taxon>Embryophyta</taxon>
        <taxon>Tracheophyta</taxon>
        <taxon>Spermatophyta</taxon>
        <taxon>Magnoliopsida</taxon>
        <taxon>eudicotyledons</taxon>
        <taxon>Gunneridae</taxon>
        <taxon>Pentapetalae</taxon>
        <taxon>rosids</taxon>
        <taxon>fabids</taxon>
        <taxon>Fagales</taxon>
        <taxon>Juglandaceae</taxon>
        <taxon>Carya</taxon>
    </lineage>
</organism>
<keyword evidence="2" id="KW-1185">Reference proteome</keyword>
<comment type="caution">
    <text evidence="1">The sequence shown here is derived from an EMBL/GenBank/DDBJ whole genome shotgun (WGS) entry which is preliminary data.</text>
</comment>